<reference evidence="2" key="1">
    <citation type="submission" date="2020-04" db="EMBL/GenBank/DDBJ databases">
        <title>Genome Assembly and Annotation of Botryosphaeria dothidea sdau 11-99, a Latent Pathogen of Apple Fruit Ring Rot in China.</title>
        <authorList>
            <person name="Yu C."/>
            <person name="Diao Y."/>
            <person name="Lu Q."/>
            <person name="Zhao J."/>
            <person name="Cui S."/>
            <person name="Peng C."/>
            <person name="He B."/>
            <person name="Liu H."/>
        </authorList>
    </citation>
    <scope>NUCLEOTIDE SEQUENCE [LARGE SCALE GENOMIC DNA]</scope>
    <source>
        <strain evidence="2">Sdau11-99</strain>
    </source>
</reference>
<feature type="region of interest" description="Disordered" evidence="1">
    <location>
        <begin position="97"/>
        <end position="127"/>
    </location>
</feature>
<protein>
    <submittedName>
        <fullName evidence="2">Uncharacterized protein</fullName>
    </submittedName>
</protein>
<sequence length="224" mass="25492">MTELLRITNQLWSEHETTDRTVLEQRHRLSALQTDLAGHRQQRSAACTATRSSRKSISSCKRPPLVRRPPRAVARLQDGLAELTCDVPTKEMDNRIRRSEKDTTRRMDNDPEWSSKMSSRLDDLKEERDSGVGALARKGSEAECVGFVDQVPPFREPFRGSGRGPGIADHRASERRGIELRKLRQSVDVLEGFFSHTDALIGDARHRIDCLELVIEKKIRIKNV</sequence>
<accession>A0A8H4J5Q9</accession>
<dbReference type="Proteomes" id="UP000572817">
    <property type="component" value="Unassembled WGS sequence"/>
</dbReference>
<organism evidence="2 3">
    <name type="scientific">Botryosphaeria dothidea</name>
    <dbReference type="NCBI Taxonomy" id="55169"/>
    <lineage>
        <taxon>Eukaryota</taxon>
        <taxon>Fungi</taxon>
        <taxon>Dikarya</taxon>
        <taxon>Ascomycota</taxon>
        <taxon>Pezizomycotina</taxon>
        <taxon>Dothideomycetes</taxon>
        <taxon>Dothideomycetes incertae sedis</taxon>
        <taxon>Botryosphaeriales</taxon>
        <taxon>Botryosphaeriaceae</taxon>
        <taxon>Botryosphaeria</taxon>
    </lineage>
</organism>
<dbReference type="AlphaFoldDB" id="A0A8H4J5Q9"/>
<proteinExistence type="predicted"/>
<dbReference type="EMBL" id="WWBZ02000010">
    <property type="protein sequence ID" value="KAF4311328.1"/>
    <property type="molecule type" value="Genomic_DNA"/>
</dbReference>
<evidence type="ECO:0000313" key="2">
    <source>
        <dbReference type="EMBL" id="KAF4311328.1"/>
    </source>
</evidence>
<comment type="caution">
    <text evidence="2">The sequence shown here is derived from an EMBL/GenBank/DDBJ whole genome shotgun (WGS) entry which is preliminary data.</text>
</comment>
<evidence type="ECO:0000313" key="3">
    <source>
        <dbReference type="Proteomes" id="UP000572817"/>
    </source>
</evidence>
<evidence type="ECO:0000256" key="1">
    <source>
        <dbReference type="SAM" id="MobiDB-lite"/>
    </source>
</evidence>
<name>A0A8H4J5Q9_9PEZI</name>
<feature type="compositionally biased region" description="Basic and acidic residues" evidence="1">
    <location>
        <begin position="97"/>
        <end position="109"/>
    </location>
</feature>
<feature type="region of interest" description="Disordered" evidence="1">
    <location>
        <begin position="35"/>
        <end position="65"/>
    </location>
</feature>
<keyword evidence="3" id="KW-1185">Reference proteome</keyword>
<gene>
    <name evidence="2" type="ORF">GTA08_BOTSDO13118</name>
</gene>